<accession>A0A4Z1SNU7</accession>
<reference evidence="2 3" key="1">
    <citation type="submission" date="2019-05" db="EMBL/GenBank/DDBJ databases">
        <title>The compact genome of Giardia muris reveals important steps in the evolution of intestinal protozoan parasites.</title>
        <authorList>
            <person name="Xu F."/>
            <person name="Jimenez-Gonzalez A."/>
            <person name="Einarsson E."/>
            <person name="Astvaldsson A."/>
            <person name="Peirasmaki D."/>
            <person name="Eckmann L."/>
            <person name="Andersson J.O."/>
            <person name="Svard S.G."/>
            <person name="Jerlstrom-Hultqvist J."/>
        </authorList>
    </citation>
    <scope>NUCLEOTIDE SEQUENCE [LARGE SCALE GENOMIC DNA]</scope>
    <source>
        <strain evidence="2 3">Roberts-Thomson</strain>
    </source>
</reference>
<evidence type="ECO:0000256" key="1">
    <source>
        <dbReference type="SAM" id="MobiDB-lite"/>
    </source>
</evidence>
<gene>
    <name evidence="2" type="ORF">GMRT_10797</name>
</gene>
<dbReference type="EMBL" id="VDLU01000003">
    <property type="protein sequence ID" value="TNJ27494.1"/>
    <property type="molecule type" value="Genomic_DNA"/>
</dbReference>
<evidence type="ECO:0000313" key="3">
    <source>
        <dbReference type="Proteomes" id="UP000315496"/>
    </source>
</evidence>
<organism evidence="2 3">
    <name type="scientific">Giardia muris</name>
    <dbReference type="NCBI Taxonomy" id="5742"/>
    <lineage>
        <taxon>Eukaryota</taxon>
        <taxon>Metamonada</taxon>
        <taxon>Diplomonadida</taxon>
        <taxon>Hexamitidae</taxon>
        <taxon>Giardiinae</taxon>
        <taxon>Giardia</taxon>
    </lineage>
</organism>
<dbReference type="Proteomes" id="UP000315496">
    <property type="component" value="Chromosome 3"/>
</dbReference>
<evidence type="ECO:0000313" key="2">
    <source>
        <dbReference type="EMBL" id="TNJ27494.1"/>
    </source>
</evidence>
<feature type="compositionally biased region" description="Basic and acidic residues" evidence="1">
    <location>
        <begin position="329"/>
        <end position="338"/>
    </location>
</feature>
<dbReference type="VEuPathDB" id="GiardiaDB:GMRT_10797"/>
<protein>
    <submittedName>
        <fullName evidence="2">Uncharacterized protein</fullName>
    </submittedName>
</protein>
<sequence>MSFLSLLQAVRPPDLQSLCQRVRASGLSLRQLGLRNEGRTQYQRLYASQQLQTLRRLRLRQYRASHFLDNLVESIDTEETVLICIDTETEQRYVLFQLSDTVIDLMRVEGVIGIVSAAREALRTRNAVIILPRILFYPSDGERAYVFLDYEVYVRLTPILTVLDLLRAAETPQYPHLVLGLLYEFLRLLTVLYGVGITLNGVFDHVCLDRFTGRVRFNACSHLADIPTSFTAGLQADMHSLLDLFEAYVVSATSLYQNREIYAELVGMSDCIRNSLEGNDDADTLYIPNLRDIPQCLTYHPVFFNNSHPRLLITTDVLLDIYQAAQARRAEESDKEDATMETGTDLNLSASRQRQSSHWAGSRIPTPLSTRQKTEVLSYSQTSLAATALLNSGVTQRQGQDVPITATEIPQTPEEGGQRARPATISTKYRWLMARTARLLSARTPATYSHARQLSRLRPMSAPLSPIEVESDRIRSPYRFSVRYPRVPNTAQRVKENTQTLLKQRLCCRPPPRFRITQHTHLERYPDLPLPQTAPTRQIYSSLSFVASEQALSEHHSGLRRPASICTADTSESNAGVIDLQFKPPIGMPPPPPGCVEPIAAFYTTSAVERATSEPITSSQDKEVNESEGGLLHLEAPKLTHRRWPHTWERIGDSKEPTTTAVEPLETIFSRVEIQPPQRAPVTPRVIIERTTNQPVAQSALEDEQNPLESLNQALAKFLHGK</sequence>
<feature type="compositionally biased region" description="Polar residues" evidence="1">
    <location>
        <begin position="341"/>
        <end position="359"/>
    </location>
</feature>
<dbReference type="AlphaFoldDB" id="A0A4Z1SNU7"/>
<comment type="caution">
    <text evidence="2">The sequence shown here is derived from an EMBL/GenBank/DDBJ whole genome shotgun (WGS) entry which is preliminary data.</text>
</comment>
<name>A0A4Z1SNU7_GIAMU</name>
<feature type="region of interest" description="Disordered" evidence="1">
    <location>
        <begin position="329"/>
        <end position="366"/>
    </location>
</feature>
<keyword evidence="3" id="KW-1185">Reference proteome</keyword>
<proteinExistence type="predicted"/>